<feature type="non-terminal residue" evidence="2">
    <location>
        <position position="1"/>
    </location>
</feature>
<proteinExistence type="predicted"/>
<feature type="region of interest" description="Disordered" evidence="1">
    <location>
        <begin position="1"/>
        <end position="77"/>
    </location>
</feature>
<feature type="compositionally biased region" description="Basic and acidic residues" evidence="1">
    <location>
        <begin position="54"/>
        <end position="77"/>
    </location>
</feature>
<evidence type="ECO:0000313" key="2">
    <source>
        <dbReference type="EMBL" id="MQM05285.1"/>
    </source>
</evidence>
<protein>
    <recommendedName>
        <fullName evidence="4">CCHC-type domain-containing protein</fullName>
    </recommendedName>
</protein>
<organism evidence="2 3">
    <name type="scientific">Colocasia esculenta</name>
    <name type="common">Wild taro</name>
    <name type="synonym">Arum esculentum</name>
    <dbReference type="NCBI Taxonomy" id="4460"/>
    <lineage>
        <taxon>Eukaryota</taxon>
        <taxon>Viridiplantae</taxon>
        <taxon>Streptophyta</taxon>
        <taxon>Embryophyta</taxon>
        <taxon>Tracheophyta</taxon>
        <taxon>Spermatophyta</taxon>
        <taxon>Magnoliopsida</taxon>
        <taxon>Liliopsida</taxon>
        <taxon>Araceae</taxon>
        <taxon>Aroideae</taxon>
        <taxon>Colocasieae</taxon>
        <taxon>Colocasia</taxon>
    </lineage>
</organism>
<accession>A0A843WL64</accession>
<evidence type="ECO:0008006" key="4">
    <source>
        <dbReference type="Google" id="ProtNLM"/>
    </source>
</evidence>
<sequence>MEQFEQEWESPRARTTYQRPPDQRAALGPTQRVPSTRGPEGQRPGETPPALPPPRRDDRGKAPMRETTRPGDKSRDRCYRCQGIRHHAIDCPHRSLAIGNGEPSEQEQPLLDVRNGALVQSGYRLPVLEQMSLLGLSLPSAEQACRGSL</sequence>
<dbReference type="Proteomes" id="UP000652761">
    <property type="component" value="Unassembled WGS sequence"/>
</dbReference>
<dbReference type="GO" id="GO:0003676">
    <property type="term" value="F:nucleic acid binding"/>
    <property type="evidence" value="ECO:0007669"/>
    <property type="project" value="InterPro"/>
</dbReference>
<evidence type="ECO:0000313" key="3">
    <source>
        <dbReference type="Proteomes" id="UP000652761"/>
    </source>
</evidence>
<comment type="caution">
    <text evidence="2">The sequence shown here is derived from an EMBL/GenBank/DDBJ whole genome shotgun (WGS) entry which is preliminary data.</text>
</comment>
<dbReference type="GO" id="GO:0008270">
    <property type="term" value="F:zinc ion binding"/>
    <property type="evidence" value="ECO:0007669"/>
    <property type="project" value="InterPro"/>
</dbReference>
<gene>
    <name evidence="2" type="ORF">Taro_038094</name>
</gene>
<dbReference type="AlphaFoldDB" id="A0A843WL64"/>
<dbReference type="SUPFAM" id="SSF57756">
    <property type="entry name" value="Retrovirus zinc finger-like domains"/>
    <property type="match status" value="1"/>
</dbReference>
<dbReference type="EMBL" id="NMUH01003386">
    <property type="protein sequence ID" value="MQM05285.1"/>
    <property type="molecule type" value="Genomic_DNA"/>
</dbReference>
<keyword evidence="3" id="KW-1185">Reference proteome</keyword>
<dbReference type="InterPro" id="IPR036875">
    <property type="entry name" value="Znf_CCHC_sf"/>
</dbReference>
<name>A0A843WL64_COLES</name>
<reference evidence="2" key="1">
    <citation type="submission" date="2017-07" db="EMBL/GenBank/DDBJ databases">
        <title>Taro Niue Genome Assembly and Annotation.</title>
        <authorList>
            <person name="Atibalentja N."/>
            <person name="Keating K."/>
            <person name="Fields C.J."/>
        </authorList>
    </citation>
    <scope>NUCLEOTIDE SEQUENCE</scope>
    <source>
        <strain evidence="2">Niue_2</strain>
        <tissue evidence="2">Leaf</tissue>
    </source>
</reference>
<evidence type="ECO:0000256" key="1">
    <source>
        <dbReference type="SAM" id="MobiDB-lite"/>
    </source>
</evidence>